<name>A0A371FHZ4_MUCPR</name>
<organism evidence="1 2">
    <name type="scientific">Mucuna pruriens</name>
    <name type="common">Velvet bean</name>
    <name type="synonym">Dolichos pruriens</name>
    <dbReference type="NCBI Taxonomy" id="157652"/>
    <lineage>
        <taxon>Eukaryota</taxon>
        <taxon>Viridiplantae</taxon>
        <taxon>Streptophyta</taxon>
        <taxon>Embryophyta</taxon>
        <taxon>Tracheophyta</taxon>
        <taxon>Spermatophyta</taxon>
        <taxon>Magnoliopsida</taxon>
        <taxon>eudicotyledons</taxon>
        <taxon>Gunneridae</taxon>
        <taxon>Pentapetalae</taxon>
        <taxon>rosids</taxon>
        <taxon>fabids</taxon>
        <taxon>Fabales</taxon>
        <taxon>Fabaceae</taxon>
        <taxon>Papilionoideae</taxon>
        <taxon>50 kb inversion clade</taxon>
        <taxon>NPAAA clade</taxon>
        <taxon>indigoferoid/millettioid clade</taxon>
        <taxon>Phaseoleae</taxon>
        <taxon>Mucuna</taxon>
    </lineage>
</organism>
<dbReference type="AlphaFoldDB" id="A0A371FHZ4"/>
<protein>
    <submittedName>
        <fullName evidence="1">Uncharacterized protein</fullName>
    </submittedName>
</protein>
<comment type="caution">
    <text evidence="1">The sequence shown here is derived from an EMBL/GenBank/DDBJ whole genome shotgun (WGS) entry which is preliminary data.</text>
</comment>
<accession>A0A371FHZ4</accession>
<dbReference type="EMBL" id="QJKJ01009091">
    <property type="protein sequence ID" value="RDX77743.1"/>
    <property type="molecule type" value="Genomic_DNA"/>
</dbReference>
<evidence type="ECO:0000313" key="2">
    <source>
        <dbReference type="Proteomes" id="UP000257109"/>
    </source>
</evidence>
<sequence length="133" mass="14935">MQRAPSLGVFFWFFSLRQLEKEGWSSLSSQPRRKLLKPFHESYKFFKDRFFHVCPGYTPLKLKALRKKATFHSPAPVVTLVPTPFTKATTLSPMSTLPAQPIVEAHTPPTVVLNSPTNSLVEAASNPEPVAKK</sequence>
<keyword evidence="2" id="KW-1185">Reference proteome</keyword>
<evidence type="ECO:0000313" key="1">
    <source>
        <dbReference type="EMBL" id="RDX77743.1"/>
    </source>
</evidence>
<dbReference type="Proteomes" id="UP000257109">
    <property type="component" value="Unassembled WGS sequence"/>
</dbReference>
<dbReference type="OrthoDB" id="1321796at2759"/>
<proteinExistence type="predicted"/>
<gene>
    <name evidence="1" type="ORF">CR513_42080</name>
</gene>
<feature type="non-terminal residue" evidence="1">
    <location>
        <position position="1"/>
    </location>
</feature>
<reference evidence="1" key="1">
    <citation type="submission" date="2018-05" db="EMBL/GenBank/DDBJ databases">
        <title>Draft genome of Mucuna pruriens seed.</title>
        <authorList>
            <person name="Nnadi N.E."/>
            <person name="Vos R."/>
            <person name="Hasami M.H."/>
            <person name="Devisetty U.K."/>
            <person name="Aguiy J.C."/>
        </authorList>
    </citation>
    <scope>NUCLEOTIDE SEQUENCE [LARGE SCALE GENOMIC DNA]</scope>
    <source>
        <strain evidence="1">JCA_2017</strain>
    </source>
</reference>